<name>A0ABZ1XDD8_9ACTN</name>
<keyword evidence="7" id="KW-1185">Reference proteome</keyword>
<feature type="domain" description="Methyltransferase small" evidence="5">
    <location>
        <begin position="9"/>
        <end position="115"/>
    </location>
</feature>
<dbReference type="RefSeq" id="WP_329395919.1">
    <property type="nucleotide sequence ID" value="NZ_CP109019.1"/>
</dbReference>
<evidence type="ECO:0000256" key="1">
    <source>
        <dbReference type="ARBA" id="ARBA00006149"/>
    </source>
</evidence>
<sequence length="224" mass="23586">MAGHSAYMTLLAPPGVYTPQADTALLAEALRDEAVPPGARVLDVGTGTGALALAAARRGARVTAVDISWLAVLTARLNARLAGVPVRVVRGNLLAPVAGQAYDLILSNPPYVPARAATPPRHGAARAWDAGHDGRLLVRRICREAPRLLRPGGVLLLVHSALSGPEASLRELRSAGLKAAVAAREFIPFGPVLRARRAWLDAQGLIENAETTEELVVIRAERPV</sequence>
<evidence type="ECO:0000256" key="4">
    <source>
        <dbReference type="ARBA" id="ARBA00022691"/>
    </source>
</evidence>
<keyword evidence="4" id="KW-0949">S-adenosyl-L-methionine</keyword>
<dbReference type="GO" id="GO:0008168">
    <property type="term" value="F:methyltransferase activity"/>
    <property type="evidence" value="ECO:0007669"/>
    <property type="project" value="UniProtKB-KW"/>
</dbReference>
<keyword evidence="2 6" id="KW-0489">Methyltransferase</keyword>
<dbReference type="Pfam" id="PF05175">
    <property type="entry name" value="MTS"/>
    <property type="match status" value="1"/>
</dbReference>
<evidence type="ECO:0000313" key="7">
    <source>
        <dbReference type="Proteomes" id="UP001432060"/>
    </source>
</evidence>
<evidence type="ECO:0000256" key="3">
    <source>
        <dbReference type="ARBA" id="ARBA00022679"/>
    </source>
</evidence>
<dbReference type="SUPFAM" id="SSF53335">
    <property type="entry name" value="S-adenosyl-L-methionine-dependent methyltransferases"/>
    <property type="match status" value="1"/>
</dbReference>
<dbReference type="GO" id="GO:0032259">
    <property type="term" value="P:methylation"/>
    <property type="evidence" value="ECO:0007669"/>
    <property type="project" value="UniProtKB-KW"/>
</dbReference>
<accession>A0ABZ1XDD8</accession>
<organism evidence="6 7">
    <name type="scientific">Streptomyces melanogenes</name>
    <dbReference type="NCBI Taxonomy" id="67326"/>
    <lineage>
        <taxon>Bacteria</taxon>
        <taxon>Bacillati</taxon>
        <taxon>Actinomycetota</taxon>
        <taxon>Actinomycetes</taxon>
        <taxon>Kitasatosporales</taxon>
        <taxon>Streptomycetaceae</taxon>
        <taxon>Streptomyces</taxon>
    </lineage>
</organism>
<dbReference type="InterPro" id="IPR052190">
    <property type="entry name" value="Euk-Arch_PrmC-MTase"/>
</dbReference>
<dbReference type="EMBL" id="CP109019">
    <property type="protein sequence ID" value="WUT81519.1"/>
    <property type="molecule type" value="Genomic_DNA"/>
</dbReference>
<dbReference type="Gene3D" id="3.40.50.150">
    <property type="entry name" value="Vaccinia Virus protein VP39"/>
    <property type="match status" value="1"/>
</dbReference>
<dbReference type="InterPro" id="IPR004557">
    <property type="entry name" value="PrmC-related"/>
</dbReference>
<proteinExistence type="inferred from homology"/>
<dbReference type="InterPro" id="IPR029063">
    <property type="entry name" value="SAM-dependent_MTases_sf"/>
</dbReference>
<keyword evidence="3" id="KW-0808">Transferase</keyword>
<evidence type="ECO:0000259" key="5">
    <source>
        <dbReference type="Pfam" id="PF05175"/>
    </source>
</evidence>
<dbReference type="InterPro" id="IPR007848">
    <property type="entry name" value="Small_mtfrase_dom"/>
</dbReference>
<reference evidence="6" key="1">
    <citation type="submission" date="2022-10" db="EMBL/GenBank/DDBJ databases">
        <title>The complete genomes of actinobacterial strains from the NBC collection.</title>
        <authorList>
            <person name="Joergensen T.S."/>
            <person name="Alvarez Arevalo M."/>
            <person name="Sterndorff E.B."/>
            <person name="Faurdal D."/>
            <person name="Vuksanovic O."/>
            <person name="Mourched A.-S."/>
            <person name="Charusanti P."/>
            <person name="Shaw S."/>
            <person name="Blin K."/>
            <person name="Weber T."/>
        </authorList>
    </citation>
    <scope>NUCLEOTIDE SEQUENCE</scope>
    <source>
        <strain evidence="6">NBC_00668</strain>
    </source>
</reference>
<dbReference type="PANTHER" id="PTHR45875:SF1">
    <property type="entry name" value="METHYLTRANSFERASE N6AMT1"/>
    <property type="match status" value="1"/>
</dbReference>
<dbReference type="PROSITE" id="PS00092">
    <property type="entry name" value="N6_MTASE"/>
    <property type="match status" value="1"/>
</dbReference>
<evidence type="ECO:0000256" key="2">
    <source>
        <dbReference type="ARBA" id="ARBA00022603"/>
    </source>
</evidence>
<dbReference type="PANTHER" id="PTHR45875">
    <property type="entry name" value="METHYLTRANSFERASE N6AMT1"/>
    <property type="match status" value="1"/>
</dbReference>
<dbReference type="InterPro" id="IPR002052">
    <property type="entry name" value="DNA_methylase_N6_adenine_CS"/>
</dbReference>
<protein>
    <submittedName>
        <fullName evidence="6">Methyltransferase</fullName>
    </submittedName>
</protein>
<dbReference type="PRINTS" id="PR00507">
    <property type="entry name" value="N12N6MTFRASE"/>
</dbReference>
<comment type="similarity">
    <text evidence="1">Belongs to the eukaryotic/archaeal PrmC-related family.</text>
</comment>
<gene>
    <name evidence="6" type="ORF">OG515_04530</name>
</gene>
<evidence type="ECO:0000313" key="6">
    <source>
        <dbReference type="EMBL" id="WUT81519.1"/>
    </source>
</evidence>
<dbReference type="Proteomes" id="UP001432060">
    <property type="component" value="Chromosome"/>
</dbReference>
<dbReference type="NCBIfam" id="TIGR00537">
    <property type="entry name" value="hemK_rel_arch"/>
    <property type="match status" value="1"/>
</dbReference>